<accession>A0A0A9E8L1</accession>
<name>A0A0A9E8L1_ARUDO</name>
<organism evidence="1">
    <name type="scientific">Arundo donax</name>
    <name type="common">Giant reed</name>
    <name type="synonym">Donax arundinaceus</name>
    <dbReference type="NCBI Taxonomy" id="35708"/>
    <lineage>
        <taxon>Eukaryota</taxon>
        <taxon>Viridiplantae</taxon>
        <taxon>Streptophyta</taxon>
        <taxon>Embryophyta</taxon>
        <taxon>Tracheophyta</taxon>
        <taxon>Spermatophyta</taxon>
        <taxon>Magnoliopsida</taxon>
        <taxon>Liliopsida</taxon>
        <taxon>Poales</taxon>
        <taxon>Poaceae</taxon>
        <taxon>PACMAD clade</taxon>
        <taxon>Arundinoideae</taxon>
        <taxon>Arundineae</taxon>
        <taxon>Arundo</taxon>
    </lineage>
</organism>
<evidence type="ECO:0000313" key="1">
    <source>
        <dbReference type="EMBL" id="JAD92327.1"/>
    </source>
</evidence>
<dbReference type="AlphaFoldDB" id="A0A0A9E8L1"/>
<reference evidence="1" key="1">
    <citation type="submission" date="2014-09" db="EMBL/GenBank/DDBJ databases">
        <authorList>
            <person name="Magalhaes I.L.F."/>
            <person name="Oliveira U."/>
            <person name="Santos F.R."/>
            <person name="Vidigal T.H.D.A."/>
            <person name="Brescovit A.D."/>
            <person name="Santos A.J."/>
        </authorList>
    </citation>
    <scope>NUCLEOTIDE SEQUENCE</scope>
    <source>
        <tissue evidence="1">Shoot tissue taken approximately 20 cm above the soil surface</tissue>
    </source>
</reference>
<proteinExistence type="predicted"/>
<protein>
    <submittedName>
        <fullName evidence="1">Uncharacterized protein</fullName>
    </submittedName>
</protein>
<sequence length="102" mass="11087">MSSPPVASFLTWPVTLSDGATVSSSSTHISARTFHRTATSCILPRIWSSNVTPSARMASSYALSTSPGWKRDNLSNISTLERQPLRHSCILRCRASMSSRSS</sequence>
<dbReference type="EMBL" id="GBRH01205568">
    <property type="protein sequence ID" value="JAD92327.1"/>
    <property type="molecule type" value="Transcribed_RNA"/>
</dbReference>
<reference evidence="1" key="2">
    <citation type="journal article" date="2015" name="Data Brief">
        <title>Shoot transcriptome of the giant reed, Arundo donax.</title>
        <authorList>
            <person name="Barrero R.A."/>
            <person name="Guerrero F.D."/>
            <person name="Moolhuijzen P."/>
            <person name="Goolsby J.A."/>
            <person name="Tidwell J."/>
            <person name="Bellgard S.E."/>
            <person name="Bellgard M.I."/>
        </authorList>
    </citation>
    <scope>NUCLEOTIDE SEQUENCE</scope>
    <source>
        <tissue evidence="1">Shoot tissue taken approximately 20 cm above the soil surface</tissue>
    </source>
</reference>